<feature type="region of interest" description="Disordered" evidence="1">
    <location>
        <begin position="48"/>
        <end position="76"/>
    </location>
</feature>
<evidence type="ECO:0000313" key="3">
    <source>
        <dbReference type="Proteomes" id="UP000299084"/>
    </source>
</evidence>
<comment type="caution">
    <text evidence="2">The sequence shown here is derived from an EMBL/GenBank/DDBJ whole genome shotgun (WGS) entry which is preliminary data.</text>
</comment>
<dbReference type="AlphaFoldDB" id="A0A5N4D2L3"/>
<feature type="region of interest" description="Disordered" evidence="1">
    <location>
        <begin position="94"/>
        <end position="116"/>
    </location>
</feature>
<protein>
    <submittedName>
        <fullName evidence="2">Uncharacterized protein</fullName>
    </submittedName>
</protein>
<organism evidence="2 3">
    <name type="scientific">Camelus dromedarius</name>
    <name type="common">Dromedary</name>
    <name type="synonym">Arabian camel</name>
    <dbReference type="NCBI Taxonomy" id="9838"/>
    <lineage>
        <taxon>Eukaryota</taxon>
        <taxon>Metazoa</taxon>
        <taxon>Chordata</taxon>
        <taxon>Craniata</taxon>
        <taxon>Vertebrata</taxon>
        <taxon>Euteleostomi</taxon>
        <taxon>Mammalia</taxon>
        <taxon>Eutheria</taxon>
        <taxon>Laurasiatheria</taxon>
        <taxon>Artiodactyla</taxon>
        <taxon>Tylopoda</taxon>
        <taxon>Camelidae</taxon>
        <taxon>Camelus</taxon>
    </lineage>
</organism>
<feature type="compositionally biased region" description="Basic and acidic residues" evidence="1">
    <location>
        <begin position="94"/>
        <end position="106"/>
    </location>
</feature>
<proteinExistence type="predicted"/>
<dbReference type="Proteomes" id="UP000299084">
    <property type="component" value="Unassembled WGS sequence"/>
</dbReference>
<dbReference type="EMBL" id="JWIN03000016">
    <property type="protein sequence ID" value="KAB1265327.1"/>
    <property type="molecule type" value="Genomic_DNA"/>
</dbReference>
<evidence type="ECO:0000256" key="1">
    <source>
        <dbReference type="SAM" id="MobiDB-lite"/>
    </source>
</evidence>
<keyword evidence="3" id="KW-1185">Reference proteome</keyword>
<reference evidence="2 3" key="1">
    <citation type="journal article" date="2019" name="Mol. Ecol. Resour.">
        <title>Improving Illumina assemblies with Hi-C and long reads: an example with the North African dromedary.</title>
        <authorList>
            <person name="Elbers J.P."/>
            <person name="Rogers M.F."/>
            <person name="Perelman P.L."/>
            <person name="Proskuryakova A.A."/>
            <person name="Serdyukova N.A."/>
            <person name="Johnson W.E."/>
            <person name="Horin P."/>
            <person name="Corander J."/>
            <person name="Murphy D."/>
            <person name="Burger P.A."/>
        </authorList>
    </citation>
    <scope>NUCLEOTIDE SEQUENCE [LARGE SCALE GENOMIC DNA]</scope>
    <source>
        <strain evidence="2">Drom800</strain>
        <tissue evidence="2">Blood</tissue>
    </source>
</reference>
<name>A0A5N4D2L3_CAMDR</name>
<accession>A0A5N4D2L3</accession>
<evidence type="ECO:0000313" key="2">
    <source>
        <dbReference type="EMBL" id="KAB1265327.1"/>
    </source>
</evidence>
<sequence>MPMPVDKVPLWVPTNPTTAGGGGVTVTVQRCGHHISHRKQTRIQNEDFLPGLARPGPCSSHTQRSRDSRRRPTGWGAGFQVHRHRYLPHPARLREGTEESGSRHGLGELPKPHTHLPERLFPRRRANRFIQRAVPRRLCHAPPSGPAQNPGSCSFWRGLTTRDRRGFWEALSYRPARHKRQIWATPGWMSEVLAFVGFSQPGSGDQPFIQVEVSNKQSDTQVSATPTRY</sequence>
<gene>
    <name evidence="2" type="ORF">Cadr_000018750</name>
</gene>